<accession>A0ABV1P379</accession>
<evidence type="ECO:0000313" key="3">
    <source>
        <dbReference type="Proteomes" id="UP001482520"/>
    </source>
</evidence>
<evidence type="ECO:0008006" key="4">
    <source>
        <dbReference type="Google" id="ProtNLM"/>
    </source>
</evidence>
<gene>
    <name evidence="2" type="ORF">V6R90_18225</name>
</gene>
<dbReference type="EMBL" id="JBEGDP010000031">
    <property type="protein sequence ID" value="MEQ7849217.1"/>
    <property type="molecule type" value="Genomic_DNA"/>
</dbReference>
<dbReference type="Proteomes" id="UP001482520">
    <property type="component" value="Unassembled WGS sequence"/>
</dbReference>
<comment type="caution">
    <text evidence="2">The sequence shown here is derived from an EMBL/GenBank/DDBJ whole genome shotgun (WGS) entry which is preliminary data.</text>
</comment>
<protein>
    <recommendedName>
        <fullName evidence="4">CsbD family protein</fullName>
    </recommendedName>
</protein>
<name>A0ABV1P379_9ACTN</name>
<evidence type="ECO:0000256" key="1">
    <source>
        <dbReference type="SAM" id="MobiDB-lite"/>
    </source>
</evidence>
<sequence length="55" mass="5581">MITSIVSRVLGRGRSTGATAGRPVGGTATGGSRSQDEAIGRGVRSVLGKLTGRRR</sequence>
<reference evidence="2 3" key="1">
    <citation type="submission" date="2024-02" db="EMBL/GenBank/DDBJ databases">
        <title>Full genome sequence of Nocardioides kribbensis.</title>
        <authorList>
            <person name="Poletto B.L."/>
            <person name="Silva G."/>
            <person name="Galante D."/>
            <person name="Campos K.R."/>
            <person name="Santos M.B.N."/>
            <person name="Sacchi C.T."/>
        </authorList>
    </citation>
    <scope>NUCLEOTIDE SEQUENCE [LARGE SCALE GENOMIC DNA]</scope>
    <source>
        <strain evidence="2 3">O4R</strain>
    </source>
</reference>
<organism evidence="2 3">
    <name type="scientific">Nocardioides kribbensis</name>
    <dbReference type="NCBI Taxonomy" id="305517"/>
    <lineage>
        <taxon>Bacteria</taxon>
        <taxon>Bacillati</taxon>
        <taxon>Actinomycetota</taxon>
        <taxon>Actinomycetes</taxon>
        <taxon>Propionibacteriales</taxon>
        <taxon>Nocardioidaceae</taxon>
        <taxon>Nocardioides</taxon>
    </lineage>
</organism>
<dbReference type="RefSeq" id="WP_193666348.1">
    <property type="nucleotide sequence ID" value="NZ_BAAAMM010000006.1"/>
</dbReference>
<proteinExistence type="predicted"/>
<keyword evidence="3" id="KW-1185">Reference proteome</keyword>
<feature type="region of interest" description="Disordered" evidence="1">
    <location>
        <begin position="1"/>
        <end position="55"/>
    </location>
</feature>
<feature type="compositionally biased region" description="Low complexity" evidence="1">
    <location>
        <begin position="12"/>
        <end position="22"/>
    </location>
</feature>
<evidence type="ECO:0000313" key="2">
    <source>
        <dbReference type="EMBL" id="MEQ7849217.1"/>
    </source>
</evidence>